<dbReference type="RefSeq" id="WP_353529956.1">
    <property type="nucleotide sequence ID" value="NZ_JBBMEX010000002.1"/>
</dbReference>
<organism evidence="1 2">
    <name type="scientific">Maccoyibacter intestinihominis</name>
    <dbReference type="NCBI Taxonomy" id="3133499"/>
    <lineage>
        <taxon>Bacteria</taxon>
        <taxon>Bacillati</taxon>
        <taxon>Bacillota</taxon>
        <taxon>Clostridia</taxon>
        <taxon>Lachnospirales</taxon>
        <taxon>Lachnospiraceae</taxon>
        <taxon>Maccoyibacter</taxon>
    </lineage>
</organism>
<dbReference type="Proteomes" id="UP001454489">
    <property type="component" value="Unassembled WGS sequence"/>
</dbReference>
<evidence type="ECO:0000313" key="1">
    <source>
        <dbReference type="EMBL" id="MEQ2556937.1"/>
    </source>
</evidence>
<reference evidence="1 2" key="1">
    <citation type="submission" date="2024-03" db="EMBL/GenBank/DDBJ databases">
        <title>Human intestinal bacterial collection.</title>
        <authorList>
            <person name="Pauvert C."/>
            <person name="Hitch T.C.A."/>
            <person name="Clavel T."/>
        </authorList>
    </citation>
    <scope>NUCLEOTIDE SEQUENCE [LARGE SCALE GENOMIC DNA]</scope>
    <source>
        <strain evidence="1 2">CLA-AA-H185</strain>
    </source>
</reference>
<sequence>MWNRYDIWAANVMEWLGCSKSKATNVMNVLKEAKVIEKVTGLGAGKYRFLKL</sequence>
<keyword evidence="2" id="KW-1185">Reference proteome</keyword>
<dbReference type="EMBL" id="JBBMEX010000002">
    <property type="protein sequence ID" value="MEQ2556937.1"/>
    <property type="molecule type" value="Genomic_DNA"/>
</dbReference>
<gene>
    <name evidence="1" type="ORF">WMO43_03450</name>
</gene>
<comment type="caution">
    <text evidence="1">The sequence shown here is derived from an EMBL/GenBank/DDBJ whole genome shotgun (WGS) entry which is preliminary data.</text>
</comment>
<protein>
    <submittedName>
        <fullName evidence="1">Uncharacterized protein</fullName>
    </submittedName>
</protein>
<name>A0ABV1HC85_9FIRM</name>
<accession>A0ABV1HC85</accession>
<evidence type="ECO:0000313" key="2">
    <source>
        <dbReference type="Proteomes" id="UP001454489"/>
    </source>
</evidence>
<proteinExistence type="predicted"/>